<dbReference type="EMBL" id="JACGCM010001155">
    <property type="protein sequence ID" value="KAF6160818.1"/>
    <property type="molecule type" value="Genomic_DNA"/>
</dbReference>
<proteinExistence type="predicted"/>
<dbReference type="SUPFAM" id="SSF53098">
    <property type="entry name" value="Ribonuclease H-like"/>
    <property type="match status" value="1"/>
</dbReference>
<dbReference type="Proteomes" id="UP000541444">
    <property type="component" value="Unassembled WGS sequence"/>
</dbReference>
<dbReference type="PANTHER" id="PTHR47723:SF19">
    <property type="entry name" value="POLYNUCLEOTIDYL TRANSFERASE, RIBONUCLEASE H-LIKE SUPERFAMILY PROTEIN"/>
    <property type="match status" value="1"/>
</dbReference>
<dbReference type="PANTHER" id="PTHR47723">
    <property type="entry name" value="OS05G0353850 PROTEIN"/>
    <property type="match status" value="1"/>
</dbReference>
<sequence length="167" mass="18267">MIEAAGKHSPYLKDLWLGVVWGDSNLIRKARNACVFEGNISLLIKRSPSGLSCFWKLPEEGEVKINTDGASKGNSGKGGVGFIIRDNGRNVLRTMSIGMGIGTSFAAECTSIVKWVACTTSNGWLVLLQMAGRWLGLRLTLLLLQWLSTQARFLGVLRMNGLKLEEI</sequence>
<dbReference type="InterPro" id="IPR044730">
    <property type="entry name" value="RNase_H-like_dom_plant"/>
</dbReference>
<dbReference type="AlphaFoldDB" id="A0A7J7N1L3"/>
<dbReference type="InterPro" id="IPR036397">
    <property type="entry name" value="RNaseH_sf"/>
</dbReference>
<dbReference type="InterPro" id="IPR012337">
    <property type="entry name" value="RNaseH-like_sf"/>
</dbReference>
<dbReference type="OrthoDB" id="1002594at2759"/>
<evidence type="ECO:0008006" key="3">
    <source>
        <dbReference type="Google" id="ProtNLM"/>
    </source>
</evidence>
<reference evidence="1 2" key="1">
    <citation type="journal article" date="2020" name="IScience">
        <title>Genome Sequencing of the Endangered Kingdonia uniflora (Circaeasteraceae, Ranunculales) Reveals Potential Mechanisms of Evolutionary Specialization.</title>
        <authorList>
            <person name="Sun Y."/>
            <person name="Deng T."/>
            <person name="Zhang A."/>
            <person name="Moore M.J."/>
            <person name="Landis J.B."/>
            <person name="Lin N."/>
            <person name="Zhang H."/>
            <person name="Zhang X."/>
            <person name="Huang J."/>
            <person name="Zhang X."/>
            <person name="Sun H."/>
            <person name="Wang H."/>
        </authorList>
    </citation>
    <scope>NUCLEOTIDE SEQUENCE [LARGE SCALE GENOMIC DNA]</scope>
    <source>
        <strain evidence="1">TB1705</strain>
        <tissue evidence="1">Leaf</tissue>
    </source>
</reference>
<comment type="caution">
    <text evidence="1">The sequence shown here is derived from an EMBL/GenBank/DDBJ whole genome shotgun (WGS) entry which is preliminary data.</text>
</comment>
<protein>
    <recommendedName>
        <fullName evidence="3">RNase H type-1 domain-containing protein</fullName>
    </recommendedName>
</protein>
<dbReference type="GO" id="GO:0003676">
    <property type="term" value="F:nucleic acid binding"/>
    <property type="evidence" value="ECO:0007669"/>
    <property type="project" value="InterPro"/>
</dbReference>
<organism evidence="1 2">
    <name type="scientific">Kingdonia uniflora</name>
    <dbReference type="NCBI Taxonomy" id="39325"/>
    <lineage>
        <taxon>Eukaryota</taxon>
        <taxon>Viridiplantae</taxon>
        <taxon>Streptophyta</taxon>
        <taxon>Embryophyta</taxon>
        <taxon>Tracheophyta</taxon>
        <taxon>Spermatophyta</taxon>
        <taxon>Magnoliopsida</taxon>
        <taxon>Ranunculales</taxon>
        <taxon>Circaeasteraceae</taxon>
        <taxon>Kingdonia</taxon>
    </lineage>
</organism>
<dbReference type="InterPro" id="IPR053151">
    <property type="entry name" value="RNase_H-like"/>
</dbReference>
<evidence type="ECO:0000313" key="2">
    <source>
        <dbReference type="Proteomes" id="UP000541444"/>
    </source>
</evidence>
<accession>A0A7J7N1L3</accession>
<dbReference type="Gene3D" id="3.30.420.10">
    <property type="entry name" value="Ribonuclease H-like superfamily/Ribonuclease H"/>
    <property type="match status" value="1"/>
</dbReference>
<name>A0A7J7N1L3_9MAGN</name>
<evidence type="ECO:0000313" key="1">
    <source>
        <dbReference type="EMBL" id="KAF6160818.1"/>
    </source>
</evidence>
<dbReference type="CDD" id="cd06222">
    <property type="entry name" value="RNase_H_like"/>
    <property type="match status" value="1"/>
</dbReference>
<gene>
    <name evidence="1" type="ORF">GIB67_036019</name>
</gene>
<keyword evidence="2" id="KW-1185">Reference proteome</keyword>